<evidence type="ECO:0000313" key="3">
    <source>
        <dbReference type="Proteomes" id="UP001314796"/>
    </source>
</evidence>
<protein>
    <submittedName>
        <fullName evidence="2">Nucleotide-binding protein (Sugar kinase/HSP70/actin superfamily)</fullName>
    </submittedName>
</protein>
<dbReference type="InterPro" id="IPR051805">
    <property type="entry name" value="Dehydratase_Activator_Redct"/>
</dbReference>
<evidence type="ECO:0000313" key="2">
    <source>
        <dbReference type="EMBL" id="MBM7616083.1"/>
    </source>
</evidence>
<name>A0ABS2NT02_9FIRM</name>
<dbReference type="Proteomes" id="UP001314796">
    <property type="component" value="Unassembled WGS sequence"/>
</dbReference>
<dbReference type="RefSeq" id="WP_204403955.1">
    <property type="nucleotide sequence ID" value="NZ_JAFBEE010000023.1"/>
</dbReference>
<reference evidence="2 3" key="1">
    <citation type="submission" date="2021-01" db="EMBL/GenBank/DDBJ databases">
        <title>Genomic Encyclopedia of Type Strains, Phase IV (KMG-IV): sequencing the most valuable type-strain genomes for metagenomic binning, comparative biology and taxonomic classification.</title>
        <authorList>
            <person name="Goeker M."/>
        </authorList>
    </citation>
    <scope>NUCLEOTIDE SEQUENCE [LARGE SCALE GENOMIC DNA]</scope>
    <source>
        <strain evidence="2 3">DSM 25890</strain>
    </source>
</reference>
<proteinExistence type="predicted"/>
<dbReference type="Gene3D" id="3.40.50.11900">
    <property type="match status" value="1"/>
</dbReference>
<accession>A0ABS2NT02</accession>
<dbReference type="GO" id="GO:0016301">
    <property type="term" value="F:kinase activity"/>
    <property type="evidence" value="ECO:0007669"/>
    <property type="project" value="UniProtKB-KW"/>
</dbReference>
<dbReference type="PANTHER" id="PTHR32329:SF2">
    <property type="entry name" value="BIFUNCTIONAL PROTEIN [INCLUDES 2-HYDROXYACYL-COA DEHYDRATASE (N-TER) AND ITS ACTIVATOR DOMAIN (C_TERM)"/>
    <property type="match status" value="1"/>
</dbReference>
<evidence type="ECO:0000259" key="1">
    <source>
        <dbReference type="Pfam" id="PF09989"/>
    </source>
</evidence>
<dbReference type="PANTHER" id="PTHR32329">
    <property type="entry name" value="BIFUNCTIONAL PROTEIN [INCLUDES 2-HYDROXYACYL-COA DEHYDRATASE (N-TER) AND ITS ACTIVATOR DOMAIN (C_TERM)-RELATED"/>
    <property type="match status" value="1"/>
</dbReference>
<gene>
    <name evidence="2" type="ORF">JOC73_002659</name>
</gene>
<keyword evidence="2" id="KW-0808">Transferase</keyword>
<organism evidence="2 3">
    <name type="scientific">Alkaliphilus hydrothermalis</name>
    <dbReference type="NCBI Taxonomy" id="1482730"/>
    <lineage>
        <taxon>Bacteria</taxon>
        <taxon>Bacillati</taxon>
        <taxon>Bacillota</taxon>
        <taxon>Clostridia</taxon>
        <taxon>Peptostreptococcales</taxon>
        <taxon>Natronincolaceae</taxon>
        <taxon>Alkaliphilus</taxon>
    </lineage>
</organism>
<dbReference type="InterPro" id="IPR018709">
    <property type="entry name" value="CoA_activase_DUF2229"/>
</dbReference>
<dbReference type="EMBL" id="JAFBEE010000023">
    <property type="protein sequence ID" value="MBM7616083.1"/>
    <property type="molecule type" value="Genomic_DNA"/>
</dbReference>
<sequence length="330" mass="38247">MKVGIPQSLLYSYYYPLWKTYFEALGIEVVATPTTTKEIMDLGVKNSVPELCVPIKVYIGHVLKLEEMEVDYIYVPRFVSISKGQYFCPKFMGLPDMIRYSFPDIVDKLIIPTIEAQDENIAHYKNFRIFEEIFKITPKENRAALRKAEGVWLTFRSHCLKGYTAMEAMDLSFGEIMEEKFEAIEEGVTIGLVGYVYNVYDPFISMDIVKKIRSMGVGVKTFEMLEENEINRQLKYLQKNLFWTFSDKILASGYSFYNDEDVDGLIHFTAFGCGPDSMLGKLLEMESPSFRKPFMTIRVDEHSGENHLQTRIEAFVDMLRRKKQKSRRGA</sequence>
<keyword evidence="3" id="KW-1185">Reference proteome</keyword>
<comment type="caution">
    <text evidence="2">The sequence shown here is derived from an EMBL/GenBank/DDBJ whole genome shotgun (WGS) entry which is preliminary data.</text>
</comment>
<keyword evidence="2" id="KW-0418">Kinase</keyword>
<dbReference type="Pfam" id="PF09989">
    <property type="entry name" value="DUF2229"/>
    <property type="match status" value="1"/>
</dbReference>
<feature type="domain" description="DUF2229" evidence="1">
    <location>
        <begin position="2"/>
        <end position="225"/>
    </location>
</feature>